<reference evidence="1" key="1">
    <citation type="submission" date="2017-07" db="EMBL/GenBank/DDBJ databases">
        <authorList>
            <person name="Mikheyev A."/>
            <person name="Grau M."/>
        </authorList>
    </citation>
    <scope>NUCLEOTIDE SEQUENCE</scope>
    <source>
        <tissue evidence="1">Venom_gland</tissue>
    </source>
</reference>
<reference evidence="1" key="2">
    <citation type="submission" date="2017-11" db="EMBL/GenBank/DDBJ databases">
        <title>Coralsnake Venomics: Analyses of Venom Gland Transcriptomes and Proteomes of Six Brazilian Taxa.</title>
        <authorList>
            <person name="Aird S.D."/>
            <person name="Jorge da Silva N."/>
            <person name="Qiu L."/>
            <person name="Villar-Briones A."/>
            <person name="Aparecida-Saddi V."/>
            <person name="Campos-Telles M.P."/>
            <person name="Grau M."/>
            <person name="Mikheyev A.S."/>
        </authorList>
    </citation>
    <scope>NUCLEOTIDE SEQUENCE</scope>
    <source>
        <tissue evidence="1">Venom_gland</tissue>
    </source>
</reference>
<proteinExistence type="predicted"/>
<dbReference type="EMBL" id="IACL01070123">
    <property type="protein sequence ID" value="LAB09313.1"/>
    <property type="molecule type" value="Transcribed_RNA"/>
</dbReference>
<evidence type="ECO:0000313" key="1">
    <source>
        <dbReference type="EMBL" id="LAB09313.1"/>
    </source>
</evidence>
<sequence>MAAALLLQQPEVRGGVSGRRRLCVAEPGLRPRRDKFGGVSLHLAQLRSPESLDQAAFGRWLQGKCLLLEACGETEDRAQSDQRCCIGYPHWESISCSRQK</sequence>
<dbReference type="AlphaFoldDB" id="A0A2D4KKS0"/>
<organism evidence="1">
    <name type="scientific">Micrurus paraensis</name>
    <dbReference type="NCBI Taxonomy" id="1970185"/>
    <lineage>
        <taxon>Eukaryota</taxon>
        <taxon>Metazoa</taxon>
        <taxon>Chordata</taxon>
        <taxon>Craniata</taxon>
        <taxon>Vertebrata</taxon>
        <taxon>Euteleostomi</taxon>
        <taxon>Lepidosauria</taxon>
        <taxon>Squamata</taxon>
        <taxon>Bifurcata</taxon>
        <taxon>Unidentata</taxon>
        <taxon>Episquamata</taxon>
        <taxon>Toxicofera</taxon>
        <taxon>Serpentes</taxon>
        <taxon>Colubroidea</taxon>
        <taxon>Elapidae</taxon>
        <taxon>Elapinae</taxon>
        <taxon>Micrurus</taxon>
    </lineage>
</organism>
<accession>A0A2D4KKS0</accession>
<protein>
    <submittedName>
        <fullName evidence="1">Uncharacterized protein</fullName>
    </submittedName>
</protein>
<name>A0A2D4KKS0_9SAUR</name>